<evidence type="ECO:0000256" key="1">
    <source>
        <dbReference type="SAM" id="Phobius"/>
    </source>
</evidence>
<keyword evidence="1" id="KW-1133">Transmembrane helix</keyword>
<dbReference type="OrthoDB" id="9949485at2"/>
<organism evidence="2 3">
    <name type="scientific">Shewanella livingstonensis</name>
    <dbReference type="NCBI Taxonomy" id="150120"/>
    <lineage>
        <taxon>Bacteria</taxon>
        <taxon>Pseudomonadati</taxon>
        <taxon>Pseudomonadota</taxon>
        <taxon>Gammaproteobacteria</taxon>
        <taxon>Alteromonadales</taxon>
        <taxon>Shewanellaceae</taxon>
        <taxon>Shewanella</taxon>
    </lineage>
</organism>
<dbReference type="RefSeq" id="WP_124730506.1">
    <property type="nucleotide sequence ID" value="NZ_CBCSKC010000079.1"/>
</dbReference>
<keyword evidence="1" id="KW-0472">Membrane</keyword>
<proteinExistence type="predicted"/>
<feature type="transmembrane region" description="Helical" evidence="1">
    <location>
        <begin position="35"/>
        <end position="53"/>
    </location>
</feature>
<protein>
    <submittedName>
        <fullName evidence="2">Uncharacterized protein</fullName>
    </submittedName>
</protein>
<evidence type="ECO:0000313" key="3">
    <source>
        <dbReference type="Proteomes" id="UP000278035"/>
    </source>
</evidence>
<keyword evidence="1" id="KW-0812">Transmembrane</keyword>
<name>A0A3G8LT34_9GAMM</name>
<keyword evidence="3" id="KW-1185">Reference proteome</keyword>
<evidence type="ECO:0000313" key="2">
    <source>
        <dbReference type="EMBL" id="AZG72943.1"/>
    </source>
</evidence>
<reference evidence="3" key="1">
    <citation type="submission" date="2018-11" db="EMBL/GenBank/DDBJ databases">
        <title>Shewanella sp. M2.</title>
        <authorList>
            <person name="Hwang Y.J."/>
            <person name="Hwang C.Y."/>
        </authorList>
    </citation>
    <scope>NUCLEOTIDE SEQUENCE [LARGE SCALE GENOMIC DNA]</scope>
    <source>
        <strain evidence="3">LMG 19866</strain>
    </source>
</reference>
<gene>
    <name evidence="2" type="ORF">EGC82_09315</name>
</gene>
<accession>A0A3G8LT34</accession>
<dbReference type="EMBL" id="CP034015">
    <property type="protein sequence ID" value="AZG72943.1"/>
    <property type="molecule type" value="Genomic_DNA"/>
</dbReference>
<feature type="transmembrane region" description="Helical" evidence="1">
    <location>
        <begin position="59"/>
        <end position="76"/>
    </location>
</feature>
<dbReference type="AlphaFoldDB" id="A0A3G8LT34"/>
<dbReference type="Proteomes" id="UP000278035">
    <property type="component" value="Chromosome"/>
</dbReference>
<dbReference type="KEGG" id="slj:EGC82_09315"/>
<sequence length="102" mass="12065">MNISQTDNIIESYEIEKINLLRADLAQCRPKPYRWLIQWVMCLVTIATISYIAEFDLLVEQNFVWLLLLLFVVTIVNRNDDLAHKRIDLIVKLLDKSAFDKR</sequence>